<reference evidence="2 3" key="1">
    <citation type="submission" date="2024-03" db="EMBL/GenBank/DDBJ databases">
        <title>A high-quality draft genome sequence of Diaporthe vaccinii, a causative agent of upright dieback and viscid rot disease in cranberry plants.</title>
        <authorList>
            <person name="Sarrasin M."/>
            <person name="Lang B.F."/>
            <person name="Burger G."/>
        </authorList>
    </citation>
    <scope>NUCLEOTIDE SEQUENCE [LARGE SCALE GENOMIC DNA]</scope>
    <source>
        <strain evidence="2 3">IS7</strain>
    </source>
</reference>
<proteinExistence type="predicted"/>
<evidence type="ECO:0000313" key="3">
    <source>
        <dbReference type="Proteomes" id="UP001600888"/>
    </source>
</evidence>
<dbReference type="Gene3D" id="1.20.90.10">
    <property type="entry name" value="Phospholipase A2 domain"/>
    <property type="match status" value="1"/>
</dbReference>
<comment type="caution">
    <text evidence="2">The sequence shown here is derived from an EMBL/GenBank/DDBJ whole genome shotgun (WGS) entry which is preliminary data.</text>
</comment>
<dbReference type="SUPFAM" id="SSF48619">
    <property type="entry name" value="Phospholipase A2, PLA2"/>
    <property type="match status" value="1"/>
</dbReference>
<gene>
    <name evidence="2" type="ORF">FJTKL_09793</name>
</gene>
<dbReference type="InterPro" id="IPR015141">
    <property type="entry name" value="PLipase_A2_prok/fun"/>
</dbReference>
<evidence type="ECO:0008006" key="4">
    <source>
        <dbReference type="Google" id="ProtNLM"/>
    </source>
</evidence>
<sequence length="247" mass="28216">MKLNTLLSSGAPLLMLSTTAPASPTASVSATSTTTAQPIITPATGHVNLGEPVPPPHQREELADDYLFNMTLESFITLRDQRYPSYFFWESDGCSQSPDYPLGFPFLPACYRHDFGYDQYKKQNRFTSTNKAKLDRNFRSDLYHICAAPDLKSEICEACEEDPHRKDIDCKHRSDMCKFPAEDVCKCLADIYYTAVKEFARKQKRRQKRDFKFKLPISKMEFPSIDITKFGLCLSKNLHSEDDKPVD</sequence>
<evidence type="ECO:0000256" key="1">
    <source>
        <dbReference type="SAM" id="SignalP"/>
    </source>
</evidence>
<accession>A0ABR4EMU2</accession>
<evidence type="ECO:0000313" key="2">
    <source>
        <dbReference type="EMBL" id="KAL2283760.1"/>
    </source>
</evidence>
<keyword evidence="3" id="KW-1185">Reference proteome</keyword>
<dbReference type="Proteomes" id="UP001600888">
    <property type="component" value="Unassembled WGS sequence"/>
</dbReference>
<protein>
    <recommendedName>
        <fullName evidence="4">Secretory phospholipase A2</fullName>
    </recommendedName>
</protein>
<dbReference type="InterPro" id="IPR036444">
    <property type="entry name" value="PLipase_A2_dom_sf"/>
</dbReference>
<feature type="chain" id="PRO_5046224551" description="Secretory phospholipase A2" evidence="1">
    <location>
        <begin position="23"/>
        <end position="247"/>
    </location>
</feature>
<name>A0ABR4EMU2_9PEZI</name>
<feature type="signal peptide" evidence="1">
    <location>
        <begin position="1"/>
        <end position="22"/>
    </location>
</feature>
<dbReference type="EMBL" id="JBAWTH010000041">
    <property type="protein sequence ID" value="KAL2283760.1"/>
    <property type="molecule type" value="Genomic_DNA"/>
</dbReference>
<keyword evidence="1" id="KW-0732">Signal</keyword>
<dbReference type="Pfam" id="PF09056">
    <property type="entry name" value="Phospholip_A2_3"/>
    <property type="match status" value="1"/>
</dbReference>
<organism evidence="2 3">
    <name type="scientific">Diaporthe vaccinii</name>
    <dbReference type="NCBI Taxonomy" id="105482"/>
    <lineage>
        <taxon>Eukaryota</taxon>
        <taxon>Fungi</taxon>
        <taxon>Dikarya</taxon>
        <taxon>Ascomycota</taxon>
        <taxon>Pezizomycotina</taxon>
        <taxon>Sordariomycetes</taxon>
        <taxon>Sordariomycetidae</taxon>
        <taxon>Diaporthales</taxon>
        <taxon>Diaporthaceae</taxon>
        <taxon>Diaporthe</taxon>
        <taxon>Diaporthe eres species complex</taxon>
    </lineage>
</organism>